<evidence type="ECO:0000256" key="1">
    <source>
        <dbReference type="SAM" id="MobiDB-lite"/>
    </source>
</evidence>
<comment type="caution">
    <text evidence="3">The sequence shown here is derived from an EMBL/GenBank/DDBJ whole genome shotgun (WGS) entry which is preliminary data.</text>
</comment>
<protein>
    <submittedName>
        <fullName evidence="3">Uncharacterized protein</fullName>
    </submittedName>
</protein>
<keyword evidence="2" id="KW-0732">Signal</keyword>
<feature type="compositionally biased region" description="Polar residues" evidence="1">
    <location>
        <begin position="459"/>
        <end position="479"/>
    </location>
</feature>
<feature type="compositionally biased region" description="Basic and acidic residues" evidence="1">
    <location>
        <begin position="257"/>
        <end position="279"/>
    </location>
</feature>
<proteinExistence type="predicted"/>
<feature type="chain" id="PRO_5045749855" evidence="2">
    <location>
        <begin position="19"/>
        <end position="883"/>
    </location>
</feature>
<evidence type="ECO:0000313" key="4">
    <source>
        <dbReference type="Proteomes" id="UP000823941"/>
    </source>
</evidence>
<dbReference type="PROSITE" id="PS51257">
    <property type="entry name" value="PROKAR_LIPOPROTEIN"/>
    <property type="match status" value="1"/>
</dbReference>
<keyword evidence="4" id="KW-1185">Reference proteome</keyword>
<feature type="compositionally biased region" description="Polar residues" evidence="1">
    <location>
        <begin position="316"/>
        <end position="326"/>
    </location>
</feature>
<gene>
    <name evidence="3" type="ORF">JYU34_001226</name>
</gene>
<dbReference type="Proteomes" id="UP000823941">
    <property type="component" value="Chromosome 2"/>
</dbReference>
<dbReference type="EMBL" id="JAHIBW010000002">
    <property type="protein sequence ID" value="KAG7312844.1"/>
    <property type="molecule type" value="Genomic_DNA"/>
</dbReference>
<feature type="region of interest" description="Disordered" evidence="1">
    <location>
        <begin position="298"/>
        <end position="382"/>
    </location>
</feature>
<reference evidence="3 4" key="1">
    <citation type="submission" date="2021-06" db="EMBL/GenBank/DDBJ databases">
        <title>A haploid diamondback moth (Plutella xylostella L.) genome assembly resolves 31 chromosomes and identifies a diamide resistance mutation.</title>
        <authorList>
            <person name="Ward C.M."/>
            <person name="Perry K.D."/>
            <person name="Baker G."/>
            <person name="Powis K."/>
            <person name="Heckel D.G."/>
            <person name="Baxter S.W."/>
        </authorList>
    </citation>
    <scope>NUCLEOTIDE SEQUENCE [LARGE SCALE GENOMIC DNA]</scope>
    <source>
        <strain evidence="3 4">LV</strain>
        <tissue evidence="3">Single pupa</tissue>
    </source>
</reference>
<organism evidence="3 4">
    <name type="scientific">Plutella xylostella</name>
    <name type="common">Diamondback moth</name>
    <name type="synonym">Plutella maculipennis</name>
    <dbReference type="NCBI Taxonomy" id="51655"/>
    <lineage>
        <taxon>Eukaryota</taxon>
        <taxon>Metazoa</taxon>
        <taxon>Ecdysozoa</taxon>
        <taxon>Arthropoda</taxon>
        <taxon>Hexapoda</taxon>
        <taxon>Insecta</taxon>
        <taxon>Pterygota</taxon>
        <taxon>Neoptera</taxon>
        <taxon>Endopterygota</taxon>
        <taxon>Lepidoptera</taxon>
        <taxon>Glossata</taxon>
        <taxon>Ditrysia</taxon>
        <taxon>Yponomeutoidea</taxon>
        <taxon>Plutellidae</taxon>
        <taxon>Plutella</taxon>
    </lineage>
</organism>
<feature type="region of interest" description="Disordered" evidence="1">
    <location>
        <begin position="242"/>
        <end position="279"/>
    </location>
</feature>
<name>A0ABQ7R6C0_PLUXY</name>
<feature type="compositionally biased region" description="Low complexity" evidence="1">
    <location>
        <begin position="358"/>
        <end position="367"/>
    </location>
</feature>
<sequence>MSKIVLLFVLSGVLMISSHPLLQSLQSCPIHGNKALQNALLSALPMEIPFNFNPQQLLQQLPQQYAPQQPVACQNSNCQSNNCQNPIPNEVSQSIVSRVLSNPAIQAIVNQNSKPPNPNTQVVNNYFIIPPELLLNETKNIALKPRTPSCNAVDTPYMPYPPCRPQCNERPLDRCHQCLPRQNDRCMPCRRPEPPRNVDSRCRLPPKTSCDDRPRVIDDQKAKCENTDKCKVTEEDINPCGDFEYEEDNRPQIKRSGVKETVKENNTDGKKKSKTQQELRNSIREMLRNEEMIYRQREQEHLRRQNQKPKAEKNVKGNNNQPTTTIKPVVKPKENTKRPSTSTTERKQQEVPNKSLPKNNTNNTRKNGTAAHGQINKGNRMLHSPNDDAIILEMKKKYPEMSEAVIRDLLGNVKKQYRHQQSPYPMGQYYYPGYPPPHYNNYNQGYPPQWYLHHMPHPNANQMRPNQNGAQRNGVSSNANSNKQNTTTISTTPNINKNNQIESNNQVNSSNTLEINNTTNKTTTTVIPVTKTVNDVTEATPVENVSEEPKVEEMNASFVRNGYLHGGLRALGTEDEIPNLIGNGIVDDYFPDFKKDNLAYSFGDYASDMYADYYDDDIQRNERTITPDNYQARNSKNHNKLSRKEFLRRQNRRRMNARKRINKEDFLVNEENFEREQKVPEHLENKSKEIVYKTPPGLENPDFQTSKLNREYFDPYSANNNKEFDYPVFKAEYVSNDDNEITTTENAAVKSSTYSFAKTPYYYSSTPGNTGRLATPKDIETFFANSKMIKYGYGNYDSDELTTTMASPKTTVNMEEISVTSHFGYGSYGGGFGGGLGGGAIIIGGYKRFGYGGGFYQRPYAPYAPQFFYPRPPPPPFPYPYYG</sequence>
<accession>A0ABQ7R6C0</accession>
<evidence type="ECO:0000313" key="3">
    <source>
        <dbReference type="EMBL" id="KAG7312844.1"/>
    </source>
</evidence>
<evidence type="ECO:0000256" key="2">
    <source>
        <dbReference type="SAM" id="SignalP"/>
    </source>
</evidence>
<feature type="signal peptide" evidence="2">
    <location>
        <begin position="1"/>
        <end position="18"/>
    </location>
</feature>
<feature type="region of interest" description="Disordered" evidence="1">
    <location>
        <begin position="459"/>
        <end position="519"/>
    </location>
</feature>
<feature type="compositionally biased region" description="Low complexity" evidence="1">
    <location>
        <begin position="480"/>
        <end position="519"/>
    </location>
</feature>
<feature type="compositionally biased region" description="Basic and acidic residues" evidence="1">
    <location>
        <begin position="298"/>
        <end position="315"/>
    </location>
</feature>